<dbReference type="KEGG" id="llu:AKJ09_00811"/>
<keyword evidence="2" id="KW-1185">Reference proteome</keyword>
<dbReference type="RefSeq" id="WP_146645789.1">
    <property type="nucleotide sequence ID" value="NZ_CP012333.1"/>
</dbReference>
<sequence length="248" mass="28781">MNPLPRHYMPASIWTEQRADYDWDEWNANAYFRYATDAQFERLNRLTNKAALGLTIATLEWVVVSLSQLTDVLIERRFLTAAWAGAVHRRYLNYTEFDPDEWSSPERGPLYLSLLILNDAVHELRSDPRIATRACWAYNLATHILPEQGAFLAWWETCVQRLEQFHLEAEELVGAPPPDIFDDFPLQGMPLPPPVFDPIKVFPVAHIPAWWDDFLRRLDPGTNEFLAAPKDLEDVDFLPGPPYRFEAR</sequence>
<organism evidence="1 2">
    <name type="scientific">Labilithrix luteola</name>
    <dbReference type="NCBI Taxonomy" id="1391654"/>
    <lineage>
        <taxon>Bacteria</taxon>
        <taxon>Pseudomonadati</taxon>
        <taxon>Myxococcota</taxon>
        <taxon>Polyangia</taxon>
        <taxon>Polyangiales</taxon>
        <taxon>Labilitrichaceae</taxon>
        <taxon>Labilithrix</taxon>
    </lineage>
</organism>
<protein>
    <submittedName>
        <fullName evidence="1">L-serine deaminase</fullName>
    </submittedName>
</protein>
<name>A0A0K1PKU7_9BACT</name>
<gene>
    <name evidence="1" type="ORF">AKJ09_00811</name>
</gene>
<evidence type="ECO:0000313" key="1">
    <source>
        <dbReference type="EMBL" id="AKU94147.1"/>
    </source>
</evidence>
<dbReference type="OrthoDB" id="9148974at2"/>
<dbReference type="STRING" id="1391654.AKJ09_00811"/>
<reference evidence="1 2" key="1">
    <citation type="submission" date="2015-08" db="EMBL/GenBank/DDBJ databases">
        <authorList>
            <person name="Babu N.S."/>
            <person name="Beckwith C.J."/>
            <person name="Beseler K.G."/>
            <person name="Brison A."/>
            <person name="Carone J.V."/>
            <person name="Caskin T.P."/>
            <person name="Diamond M."/>
            <person name="Durham M.E."/>
            <person name="Foxe J.M."/>
            <person name="Go M."/>
            <person name="Henderson B.A."/>
            <person name="Jones I.B."/>
            <person name="McGettigan J.A."/>
            <person name="Micheletti S.J."/>
            <person name="Nasrallah M.E."/>
            <person name="Ortiz D."/>
            <person name="Piller C.R."/>
            <person name="Privatt S.R."/>
            <person name="Schneider S.L."/>
            <person name="Sharp S."/>
            <person name="Smith T.C."/>
            <person name="Stanton J.D."/>
            <person name="Ullery H.E."/>
            <person name="Wilson R.J."/>
            <person name="Serrano M.G."/>
            <person name="Buck G."/>
            <person name="Lee V."/>
            <person name="Wang Y."/>
            <person name="Carvalho R."/>
            <person name="Voegtly L."/>
            <person name="Shi R."/>
            <person name="Duckworth R."/>
            <person name="Johnson A."/>
            <person name="Loviza R."/>
            <person name="Walstead R."/>
            <person name="Shah Z."/>
            <person name="Kiflezghi M."/>
            <person name="Wade K."/>
            <person name="Ball S.L."/>
            <person name="Bradley K.W."/>
            <person name="Asai D.J."/>
            <person name="Bowman C.A."/>
            <person name="Russell D.A."/>
            <person name="Pope W.H."/>
            <person name="Jacobs-Sera D."/>
            <person name="Hendrix R.W."/>
            <person name="Hatfull G.F."/>
        </authorList>
    </citation>
    <scope>NUCLEOTIDE SEQUENCE [LARGE SCALE GENOMIC DNA]</scope>
    <source>
        <strain evidence="1 2">DSM 27648</strain>
    </source>
</reference>
<accession>A0A0K1PKU7</accession>
<dbReference type="EMBL" id="CP012333">
    <property type="protein sequence ID" value="AKU94147.1"/>
    <property type="molecule type" value="Genomic_DNA"/>
</dbReference>
<proteinExistence type="predicted"/>
<dbReference type="AlphaFoldDB" id="A0A0K1PKU7"/>
<evidence type="ECO:0000313" key="2">
    <source>
        <dbReference type="Proteomes" id="UP000064967"/>
    </source>
</evidence>
<dbReference type="Proteomes" id="UP000064967">
    <property type="component" value="Chromosome"/>
</dbReference>